<dbReference type="InterPro" id="IPR003615">
    <property type="entry name" value="HNH_nuc"/>
</dbReference>
<dbReference type="RefSeq" id="WP_092287245.1">
    <property type="nucleotide sequence ID" value="NZ_FOPJ01000019.1"/>
</dbReference>
<name>A0A1I2V8J6_9CORY</name>
<feature type="region of interest" description="Disordered" evidence="1">
    <location>
        <begin position="503"/>
        <end position="540"/>
    </location>
</feature>
<dbReference type="EMBL" id="FOPJ01000019">
    <property type="protein sequence ID" value="SFG85674.1"/>
    <property type="molecule type" value="Genomic_DNA"/>
</dbReference>
<dbReference type="CDD" id="cd00085">
    <property type="entry name" value="HNHc"/>
    <property type="match status" value="1"/>
</dbReference>
<dbReference type="STRING" id="185761.SAMN05660282_02174"/>
<gene>
    <name evidence="3" type="ORF">SAMN05660282_02174</name>
</gene>
<feature type="domain" description="HNH nuclease" evidence="2">
    <location>
        <begin position="279"/>
        <end position="332"/>
    </location>
</feature>
<accession>A0A1I2V8J6</accession>
<dbReference type="Gene3D" id="1.10.30.50">
    <property type="match status" value="1"/>
</dbReference>
<protein>
    <recommendedName>
        <fullName evidence="2">HNH nuclease domain-containing protein</fullName>
    </recommendedName>
</protein>
<evidence type="ECO:0000313" key="3">
    <source>
        <dbReference type="EMBL" id="SFG85674.1"/>
    </source>
</evidence>
<dbReference type="SMART" id="SM00507">
    <property type="entry name" value="HNHc"/>
    <property type="match status" value="1"/>
</dbReference>
<dbReference type="AlphaFoldDB" id="A0A1I2V8J6"/>
<keyword evidence="4" id="KW-1185">Reference proteome</keyword>
<feature type="compositionally biased region" description="Basic and acidic residues" evidence="1">
    <location>
        <begin position="503"/>
        <end position="532"/>
    </location>
</feature>
<dbReference type="OrthoDB" id="4412276at2"/>
<organism evidence="3 4">
    <name type="scientific">Corynebacterium spheniscorum</name>
    <dbReference type="NCBI Taxonomy" id="185761"/>
    <lineage>
        <taxon>Bacteria</taxon>
        <taxon>Bacillati</taxon>
        <taxon>Actinomycetota</taxon>
        <taxon>Actinomycetes</taxon>
        <taxon>Mycobacteriales</taxon>
        <taxon>Corynebacteriaceae</taxon>
        <taxon>Corynebacterium</taxon>
    </lineage>
</organism>
<sequence>MATRTLSKEKAQPYWANCKPGDSHCERFNQRNREDLEYWCELLPQDEDDFAMSVIELSTRTGMSKYMVEQAFQGAAISQSLPKLREQALKWGHLEMRYFYAIDHGLTGVAAEMLPDFDDALEWFFTPICPEQTLPCVKDVKRFLEELKINNCPGYGVANGEDYELRGIKFVKGVDGLADIKGLVSNEEAAVIDAALDNTARKYDIDRVEALVKIITEKVDVTAYLNYWSPGPEEEPTYLDGAGHLRYTEMKVYDKLNIKERDLTGIDDVEVEGYRPSEKQKAKVRLRDGLCRFPDCQRPASICEIDHVVEYDGEEGLTVVKNLQCLCPFHHNLKTSGDYTVFMNHNGVCRWGMPNGSLRVTLPQGPEAHKSKAHFGQRWGNRRSRPKTTAEAEKLFKAEAEQKAKEAEQAWYPNQDPYPFPTDRFPPIPKEEVIFEEPWVPQPETRLALPPARPRLALCAPTPKRRKKNTKLRVIDGRVPDVLQQADDTAPLWVQNLHSKVEDDLKQRKQERRYAAEQRERERLWRERKANENDTSIPPF</sequence>
<dbReference type="Proteomes" id="UP000199065">
    <property type="component" value="Unassembled WGS sequence"/>
</dbReference>
<evidence type="ECO:0000313" key="4">
    <source>
        <dbReference type="Proteomes" id="UP000199065"/>
    </source>
</evidence>
<reference evidence="3 4" key="1">
    <citation type="submission" date="2016-10" db="EMBL/GenBank/DDBJ databases">
        <authorList>
            <person name="de Groot N.N."/>
        </authorList>
    </citation>
    <scope>NUCLEOTIDE SEQUENCE [LARGE SCALE GENOMIC DNA]</scope>
    <source>
        <strain>J11</strain>
        <strain evidence="4">PG 39</strain>
    </source>
</reference>
<evidence type="ECO:0000259" key="2">
    <source>
        <dbReference type="SMART" id="SM00507"/>
    </source>
</evidence>
<proteinExistence type="predicted"/>
<evidence type="ECO:0000256" key="1">
    <source>
        <dbReference type="SAM" id="MobiDB-lite"/>
    </source>
</evidence>